<dbReference type="STRING" id="1798406.A3A04_01110"/>
<proteinExistence type="predicted"/>
<feature type="region of interest" description="Disordered" evidence="1">
    <location>
        <begin position="1"/>
        <end position="22"/>
    </location>
</feature>
<accession>A0A1G1ZRS5</accession>
<organism evidence="3 4">
    <name type="scientific">Candidatus Harrisonbacteria bacterium RIFCSPLOWO2_01_FULL_40_28</name>
    <dbReference type="NCBI Taxonomy" id="1798406"/>
    <lineage>
        <taxon>Bacteria</taxon>
        <taxon>Candidatus Harrisoniibacteriota</taxon>
    </lineage>
</organism>
<dbReference type="AlphaFoldDB" id="A0A1G1ZRS5"/>
<dbReference type="Proteomes" id="UP000178517">
    <property type="component" value="Unassembled WGS sequence"/>
</dbReference>
<evidence type="ECO:0000256" key="1">
    <source>
        <dbReference type="SAM" id="MobiDB-lite"/>
    </source>
</evidence>
<feature type="compositionally biased region" description="Polar residues" evidence="1">
    <location>
        <begin position="1"/>
        <end position="15"/>
    </location>
</feature>
<comment type="caution">
    <text evidence="3">The sequence shown here is derived from an EMBL/GenBank/DDBJ whole genome shotgun (WGS) entry which is preliminary data.</text>
</comment>
<keyword evidence="2" id="KW-1133">Transmembrane helix</keyword>
<gene>
    <name evidence="3" type="ORF">A3A04_01110</name>
</gene>
<evidence type="ECO:0000313" key="3">
    <source>
        <dbReference type="EMBL" id="OGY66460.1"/>
    </source>
</evidence>
<protein>
    <submittedName>
        <fullName evidence="3">Uncharacterized protein</fullName>
    </submittedName>
</protein>
<dbReference type="EMBL" id="MHJI01000004">
    <property type="protein sequence ID" value="OGY66460.1"/>
    <property type="molecule type" value="Genomic_DNA"/>
</dbReference>
<reference evidence="3 4" key="1">
    <citation type="journal article" date="2016" name="Nat. Commun.">
        <title>Thousands of microbial genomes shed light on interconnected biogeochemical processes in an aquifer system.</title>
        <authorList>
            <person name="Anantharaman K."/>
            <person name="Brown C.T."/>
            <person name="Hug L.A."/>
            <person name="Sharon I."/>
            <person name="Castelle C.J."/>
            <person name="Probst A.J."/>
            <person name="Thomas B.C."/>
            <person name="Singh A."/>
            <person name="Wilkins M.J."/>
            <person name="Karaoz U."/>
            <person name="Brodie E.L."/>
            <person name="Williams K.H."/>
            <person name="Hubbard S.S."/>
            <person name="Banfield J.F."/>
        </authorList>
    </citation>
    <scope>NUCLEOTIDE SEQUENCE [LARGE SCALE GENOMIC DNA]</scope>
</reference>
<name>A0A1G1ZRS5_9BACT</name>
<keyword evidence="2" id="KW-0472">Membrane</keyword>
<evidence type="ECO:0000313" key="4">
    <source>
        <dbReference type="Proteomes" id="UP000178517"/>
    </source>
</evidence>
<evidence type="ECO:0000256" key="2">
    <source>
        <dbReference type="SAM" id="Phobius"/>
    </source>
</evidence>
<feature type="transmembrane region" description="Helical" evidence="2">
    <location>
        <begin position="102"/>
        <end position="124"/>
    </location>
</feature>
<sequence length="347" mass="36881">MADFPQNSNGNSGLESTPPLKVGVRTMNSDVESFKQNGGVATNPTMANIPVSNFENASEASIDASPQFESTDFQADFNAPQLGASSSLPIPESEGSGSRKKVILTILAVIVLALACGLLGYYIVFPILFPDDSEISTTPTVSETSETAKTPVVTETPASTHESFLILPAEQTDSVDLATIDSVSLTGALSRFVSLQLPKDSLREVVLVGPGGVQVSLSSYLTTLLPDLKTDDVETYFDKDFTNLLYYNTDGVWPVIVGKLKDGAILATAQTMTSELEDLNSLSGLYLENPGVATAAGFKNGQVSGKAGRYLAFSKKGASLNYVWLGEFFVISANYDGAREVARRLGF</sequence>
<keyword evidence="2" id="KW-0812">Transmembrane</keyword>